<evidence type="ECO:0000313" key="2">
    <source>
        <dbReference type="Proteomes" id="UP000215137"/>
    </source>
</evidence>
<dbReference type="KEGG" id="bko:CKF48_09715"/>
<dbReference type="Proteomes" id="UP000215137">
    <property type="component" value="Chromosome"/>
</dbReference>
<organism evidence="1 2">
    <name type="scientific">Cytobacillus kochii</name>
    <dbReference type="NCBI Taxonomy" id="859143"/>
    <lineage>
        <taxon>Bacteria</taxon>
        <taxon>Bacillati</taxon>
        <taxon>Bacillota</taxon>
        <taxon>Bacilli</taxon>
        <taxon>Bacillales</taxon>
        <taxon>Bacillaceae</taxon>
        <taxon>Cytobacillus</taxon>
    </lineage>
</organism>
<reference evidence="1 2" key="1">
    <citation type="submission" date="2017-08" db="EMBL/GenBank/DDBJ databases">
        <title>Complete Genome Sequence of Bacillus kochii Oregon-R-modENCODE STRAIN BDGP4, isolated from Drosophila melanogaster gut.</title>
        <authorList>
            <person name="Wan K.H."/>
            <person name="Yu C."/>
            <person name="Park S."/>
            <person name="Hammonds A.S."/>
            <person name="Booth B.W."/>
            <person name="Celniker S.E."/>
        </authorList>
    </citation>
    <scope>NUCLEOTIDE SEQUENCE [LARGE SCALE GENOMIC DNA]</scope>
    <source>
        <strain evidence="1 2">BDGP4</strain>
    </source>
</reference>
<dbReference type="EMBL" id="CP022983">
    <property type="protein sequence ID" value="ASV67572.1"/>
    <property type="molecule type" value="Genomic_DNA"/>
</dbReference>
<dbReference type="Pfam" id="PF06854">
    <property type="entry name" value="Phage_Gp15"/>
    <property type="match status" value="1"/>
</dbReference>
<dbReference type="AlphaFoldDB" id="A0A248THH8"/>
<dbReference type="RefSeq" id="WP_095371146.1">
    <property type="nucleotide sequence ID" value="NZ_CP022983.1"/>
</dbReference>
<keyword evidence="2" id="KW-1185">Reference proteome</keyword>
<name>A0A248THH8_9BACI</name>
<sequence>MRLNDPLITEFSFKGETYSIDLSFDNVLDVFDVLYDEVLNPLEKAETALNLLIGCVPDSDVIDMWNLIYQEFIKIENETSIEYDLQGNPMPVQQEHEQLIDLSIDAESIYASFQQAYGVNLYKEQGKLHWHEFQSLLNGLPDETIMKRIIQIRAWKPKNTDSPDYKANMEKLQRKYSLAREEVE</sequence>
<protein>
    <recommendedName>
        <fullName evidence="3">Bacteriophage Gp15 protein</fullName>
    </recommendedName>
</protein>
<proteinExistence type="predicted"/>
<evidence type="ECO:0000313" key="1">
    <source>
        <dbReference type="EMBL" id="ASV67572.1"/>
    </source>
</evidence>
<accession>A0A248THH8</accession>
<gene>
    <name evidence="1" type="ORF">CKF48_09715</name>
</gene>
<evidence type="ECO:0008006" key="3">
    <source>
        <dbReference type="Google" id="ProtNLM"/>
    </source>
</evidence>
<dbReference type="OrthoDB" id="1758052at2"/>
<dbReference type="InterPro" id="IPR009660">
    <property type="entry name" value="Phage_A500_Gp15"/>
</dbReference>